<evidence type="ECO:0008006" key="13">
    <source>
        <dbReference type="Google" id="ProtNLM"/>
    </source>
</evidence>
<dbReference type="InterPro" id="IPR050131">
    <property type="entry name" value="Peptidase_S8_subtilisin-like"/>
</dbReference>
<evidence type="ECO:0000313" key="12">
    <source>
        <dbReference type="Proteomes" id="UP000766486"/>
    </source>
</evidence>
<evidence type="ECO:0000256" key="2">
    <source>
        <dbReference type="ARBA" id="ARBA00022670"/>
    </source>
</evidence>
<dbReference type="InterPro" id="IPR022398">
    <property type="entry name" value="Peptidase_S8_His-AS"/>
</dbReference>
<evidence type="ECO:0000256" key="7">
    <source>
        <dbReference type="RuleBase" id="RU003355"/>
    </source>
</evidence>
<gene>
    <name evidence="11" type="ORF">CLO192961_LOCUS252129</name>
</gene>
<keyword evidence="3 8" id="KW-0732">Signal</keyword>
<comment type="similarity">
    <text evidence="1 6 7">Belongs to the peptidase S8 family.</text>
</comment>
<dbReference type="InterPro" id="IPR015500">
    <property type="entry name" value="Peptidase_S8_subtilisin-rel"/>
</dbReference>
<reference evidence="11 12" key="1">
    <citation type="submission" date="2019-06" db="EMBL/GenBank/DDBJ databases">
        <authorList>
            <person name="Broberg M."/>
        </authorList>
    </citation>
    <scope>NUCLEOTIDE SEQUENCE [LARGE SCALE GENOMIC DNA]</scope>
</reference>
<dbReference type="PRINTS" id="PR00723">
    <property type="entry name" value="SUBTILISIN"/>
</dbReference>
<keyword evidence="12" id="KW-1185">Reference proteome</keyword>
<feature type="active site" description="Charge relay system" evidence="6">
    <location>
        <position position="180"/>
    </location>
</feature>
<dbReference type="PROSITE" id="PS00138">
    <property type="entry name" value="SUBTILASE_SER"/>
    <property type="match status" value="1"/>
</dbReference>
<dbReference type="InterPro" id="IPR023828">
    <property type="entry name" value="Peptidase_S8_Ser-AS"/>
</dbReference>
<dbReference type="InterPro" id="IPR000209">
    <property type="entry name" value="Peptidase_S8/S53_dom"/>
</dbReference>
<feature type="domain" description="Peptidase S8/S53" evidence="9">
    <location>
        <begin position="142"/>
        <end position="348"/>
    </location>
</feature>
<dbReference type="PANTHER" id="PTHR43806:SF58">
    <property type="entry name" value="ALKALINE PROTEASE 1-RELATED"/>
    <property type="match status" value="1"/>
</dbReference>
<evidence type="ECO:0000256" key="1">
    <source>
        <dbReference type="ARBA" id="ARBA00011073"/>
    </source>
</evidence>
<evidence type="ECO:0000313" key="11">
    <source>
        <dbReference type="EMBL" id="VUC29077.1"/>
    </source>
</evidence>
<feature type="domain" description="Inhibitor I9" evidence="10">
    <location>
        <begin position="39"/>
        <end position="104"/>
    </location>
</feature>
<evidence type="ECO:0000256" key="3">
    <source>
        <dbReference type="ARBA" id="ARBA00022729"/>
    </source>
</evidence>
<dbReference type="SUPFAM" id="SSF52743">
    <property type="entry name" value="Subtilisin-like"/>
    <property type="match status" value="1"/>
</dbReference>
<dbReference type="EMBL" id="CABFNS010000798">
    <property type="protein sequence ID" value="VUC29077.1"/>
    <property type="molecule type" value="Genomic_DNA"/>
</dbReference>
<keyword evidence="5 6" id="KW-0720">Serine protease</keyword>
<protein>
    <recommendedName>
        <fullName evidence="13">Peptidase S8/S53 domain-containing protein</fullName>
    </recommendedName>
</protein>
<dbReference type="Gene3D" id="3.40.50.200">
    <property type="entry name" value="Peptidase S8/S53 domain"/>
    <property type="match status" value="1"/>
</dbReference>
<dbReference type="Pfam" id="PF05922">
    <property type="entry name" value="Inhibitor_I9"/>
    <property type="match status" value="1"/>
</dbReference>
<dbReference type="PROSITE" id="PS00137">
    <property type="entry name" value="SUBTILASE_HIS"/>
    <property type="match status" value="1"/>
</dbReference>
<evidence type="ECO:0000256" key="5">
    <source>
        <dbReference type="ARBA" id="ARBA00022825"/>
    </source>
</evidence>
<keyword evidence="2 6" id="KW-0645">Protease</keyword>
<feature type="chain" id="PRO_5046447602" description="Peptidase S8/S53 domain-containing protein" evidence="8">
    <location>
        <begin position="16"/>
        <end position="393"/>
    </location>
</feature>
<organism evidence="11 12">
    <name type="scientific">Bionectria ochroleuca</name>
    <name type="common">Gliocladium roseum</name>
    <dbReference type="NCBI Taxonomy" id="29856"/>
    <lineage>
        <taxon>Eukaryota</taxon>
        <taxon>Fungi</taxon>
        <taxon>Dikarya</taxon>
        <taxon>Ascomycota</taxon>
        <taxon>Pezizomycotina</taxon>
        <taxon>Sordariomycetes</taxon>
        <taxon>Hypocreomycetidae</taxon>
        <taxon>Hypocreales</taxon>
        <taxon>Bionectriaceae</taxon>
        <taxon>Clonostachys</taxon>
    </lineage>
</organism>
<dbReference type="InterPro" id="IPR034193">
    <property type="entry name" value="PCSK9_ProteinaseK-like"/>
</dbReference>
<evidence type="ECO:0000259" key="10">
    <source>
        <dbReference type="Pfam" id="PF05922"/>
    </source>
</evidence>
<dbReference type="Gene3D" id="3.30.70.80">
    <property type="entry name" value="Peptidase S8 propeptide/proteinase inhibitor I9"/>
    <property type="match status" value="1"/>
</dbReference>
<dbReference type="SUPFAM" id="SSF54897">
    <property type="entry name" value="Protease propeptides/inhibitors"/>
    <property type="match status" value="1"/>
</dbReference>
<sequence length="393" mass="41000">MRASLLLAVLPSVLSAPAKRSEPAPILSRGENAALVANKYIVKFKDSVTSPSVDSVLSTISASADHVFEHVFKGFAGELTSEALETLRNHPDVDYIEPDTVVTVDGFVSQENATWGLDRISHREHNNSTTYVYEYDETAGSGTCAYVIDTGIDVNHPEFEGRATWLVNFGDDEDTDGYGHGTHVAGTIGSKSYGVAKKTSLFAVKVLDKNGSGTTATMIAGLDFVVSDAPKRDCPNGSVANMSLRDTPSEALNSAAAALVSNNIFLAVSAGNANRDTSSQSPAAEPTVCTIGATDVNDARSVFSNYGPGVDVFAPGTNILSTLPNNATGFNSGTSMATPHAAGLAAYIAGLEGFPGADALCTRLKDLATPGILTDIPTNTTNKLIFNGNPSSK</sequence>
<keyword evidence="4 6" id="KW-0378">Hydrolase</keyword>
<dbReference type="Proteomes" id="UP000766486">
    <property type="component" value="Unassembled WGS sequence"/>
</dbReference>
<feature type="active site" description="Charge relay system" evidence="6">
    <location>
        <position position="149"/>
    </location>
</feature>
<dbReference type="PANTHER" id="PTHR43806">
    <property type="entry name" value="PEPTIDASE S8"/>
    <property type="match status" value="1"/>
</dbReference>
<dbReference type="InterPro" id="IPR037045">
    <property type="entry name" value="S8pro/Inhibitor_I9_sf"/>
</dbReference>
<evidence type="ECO:0000259" key="9">
    <source>
        <dbReference type="Pfam" id="PF00082"/>
    </source>
</evidence>
<accession>A0ABY6UD46</accession>
<dbReference type="PROSITE" id="PS51892">
    <property type="entry name" value="SUBTILASE"/>
    <property type="match status" value="1"/>
</dbReference>
<name>A0ABY6UD46_BIOOC</name>
<proteinExistence type="inferred from homology"/>
<dbReference type="InterPro" id="IPR036852">
    <property type="entry name" value="Peptidase_S8/S53_dom_sf"/>
</dbReference>
<evidence type="ECO:0000256" key="6">
    <source>
        <dbReference type="PROSITE-ProRule" id="PRU01240"/>
    </source>
</evidence>
<feature type="signal peptide" evidence="8">
    <location>
        <begin position="1"/>
        <end position="15"/>
    </location>
</feature>
<dbReference type="InterPro" id="IPR023827">
    <property type="entry name" value="Peptidase_S8_Asp-AS"/>
</dbReference>
<feature type="active site" description="Charge relay system" evidence="6">
    <location>
        <position position="335"/>
    </location>
</feature>
<dbReference type="CDD" id="cd04077">
    <property type="entry name" value="Peptidases_S8_PCSK9_ProteinaseK_like"/>
    <property type="match status" value="1"/>
</dbReference>
<dbReference type="InterPro" id="IPR010259">
    <property type="entry name" value="S8pro/Inhibitor_I9"/>
</dbReference>
<evidence type="ECO:0000256" key="8">
    <source>
        <dbReference type="SAM" id="SignalP"/>
    </source>
</evidence>
<comment type="caution">
    <text evidence="11">The sequence shown here is derived from an EMBL/GenBank/DDBJ whole genome shotgun (WGS) entry which is preliminary data.</text>
</comment>
<evidence type="ECO:0000256" key="4">
    <source>
        <dbReference type="ARBA" id="ARBA00022801"/>
    </source>
</evidence>
<dbReference type="PROSITE" id="PS00136">
    <property type="entry name" value="SUBTILASE_ASP"/>
    <property type="match status" value="1"/>
</dbReference>
<dbReference type="Pfam" id="PF00082">
    <property type="entry name" value="Peptidase_S8"/>
    <property type="match status" value="1"/>
</dbReference>